<keyword evidence="1" id="KW-0175">Coiled coil</keyword>
<dbReference type="Gene3D" id="3.80.10.10">
    <property type="entry name" value="Ribonuclease Inhibitor"/>
    <property type="match status" value="1"/>
</dbReference>
<keyword evidence="3" id="KW-1185">Reference proteome</keyword>
<dbReference type="Proteomes" id="UP001362999">
    <property type="component" value="Unassembled WGS sequence"/>
</dbReference>
<evidence type="ECO:0000313" key="2">
    <source>
        <dbReference type="EMBL" id="KAK7053540.1"/>
    </source>
</evidence>
<reference evidence="2 3" key="1">
    <citation type="journal article" date="2024" name="J Genomics">
        <title>Draft genome sequencing and assembly of Favolaschia claudopus CIRM-BRFM 2984 isolated from oak limbs.</title>
        <authorList>
            <person name="Navarro D."/>
            <person name="Drula E."/>
            <person name="Chaduli D."/>
            <person name="Cazenave R."/>
            <person name="Ahrendt S."/>
            <person name="Wang J."/>
            <person name="Lipzen A."/>
            <person name="Daum C."/>
            <person name="Barry K."/>
            <person name="Grigoriev I.V."/>
            <person name="Favel A."/>
            <person name="Rosso M.N."/>
            <person name="Martin F."/>
        </authorList>
    </citation>
    <scope>NUCLEOTIDE SEQUENCE [LARGE SCALE GENOMIC DNA]</scope>
    <source>
        <strain evidence="2 3">CIRM-BRFM 2984</strain>
    </source>
</reference>
<evidence type="ECO:0000313" key="3">
    <source>
        <dbReference type="Proteomes" id="UP001362999"/>
    </source>
</evidence>
<dbReference type="PANTHER" id="PTHR38926:SF5">
    <property type="entry name" value="F-BOX AND LEUCINE-RICH REPEAT PROTEIN 6"/>
    <property type="match status" value="1"/>
</dbReference>
<dbReference type="AlphaFoldDB" id="A0AAW0DQZ0"/>
<dbReference type="PANTHER" id="PTHR38926">
    <property type="entry name" value="F-BOX DOMAIN CONTAINING PROTEIN, EXPRESSED"/>
    <property type="match status" value="1"/>
</dbReference>
<protein>
    <recommendedName>
        <fullName evidence="4">F-box domain-containing protein</fullName>
    </recommendedName>
</protein>
<proteinExistence type="predicted"/>
<gene>
    <name evidence="2" type="ORF">R3P38DRAFT_1460895</name>
</gene>
<dbReference type="EMBL" id="JAWWNJ010000006">
    <property type="protein sequence ID" value="KAK7053540.1"/>
    <property type="molecule type" value="Genomic_DNA"/>
</dbReference>
<feature type="coiled-coil region" evidence="1">
    <location>
        <begin position="27"/>
        <end position="54"/>
    </location>
</feature>
<accession>A0AAW0DQZ0</accession>
<organism evidence="2 3">
    <name type="scientific">Favolaschia claudopus</name>
    <dbReference type="NCBI Taxonomy" id="2862362"/>
    <lineage>
        <taxon>Eukaryota</taxon>
        <taxon>Fungi</taxon>
        <taxon>Dikarya</taxon>
        <taxon>Basidiomycota</taxon>
        <taxon>Agaricomycotina</taxon>
        <taxon>Agaricomycetes</taxon>
        <taxon>Agaricomycetidae</taxon>
        <taxon>Agaricales</taxon>
        <taxon>Marasmiineae</taxon>
        <taxon>Mycenaceae</taxon>
        <taxon>Favolaschia</taxon>
    </lineage>
</organism>
<dbReference type="SUPFAM" id="SSF52047">
    <property type="entry name" value="RNI-like"/>
    <property type="match status" value="1"/>
</dbReference>
<sequence>MHHFLAFSVGTYPLSKIEVESIVRDVCYAAEKELNQLETDIKTLETRRATLIQDLTTYRQALAPHKMLPDDILTEIFSNCVPQAAVIHHLLGSGDFRLVLCQICSRWRRIAMGSYNLWSCVMIDFDARDVSRALEILPLWLERANGATLYMEVSAQEYDQRVLDLLSRYAHQCHTLVLEQFTVDSAFFELSAIDLSRLEDLQLVAVYRYLSYEGDTPTLPRVSAPVLGDTPSLRSVTFESFGFFWTPELLSLPWHQLTSLIFYCTFPTSAQYYSILQYCENVTRSRLDVFPIGRATQIPLSDFQISMPSLRFLELNTNALANAARFLHSVTLDCLVELEVTISDDYIKTIFAVRTFPALQRLTLGGPVSGSQSDLEAWLRACPAAKDVLVPNYRMEQQIVDQIADGELLPCLQRLVFTDTAPGCLISALEKRQRSQQYSTIVETGITGNMANYELEGNEKMRVARLRMVGVFVACVQYYGKTLPVPGDVSSAAFLVVFYFNRLSG</sequence>
<name>A0AAW0DQZ0_9AGAR</name>
<dbReference type="InterPro" id="IPR032675">
    <property type="entry name" value="LRR_dom_sf"/>
</dbReference>
<evidence type="ECO:0008006" key="4">
    <source>
        <dbReference type="Google" id="ProtNLM"/>
    </source>
</evidence>
<evidence type="ECO:0000256" key="1">
    <source>
        <dbReference type="SAM" id="Coils"/>
    </source>
</evidence>
<comment type="caution">
    <text evidence="2">The sequence shown here is derived from an EMBL/GenBank/DDBJ whole genome shotgun (WGS) entry which is preliminary data.</text>
</comment>